<proteinExistence type="predicted"/>
<protein>
    <submittedName>
        <fullName evidence="1">Uncharacterized protein</fullName>
    </submittedName>
</protein>
<name>A0A1M5T977_9GAMM</name>
<dbReference type="EMBL" id="FQXG01000003">
    <property type="protein sequence ID" value="SHH46923.1"/>
    <property type="molecule type" value="Genomic_DNA"/>
</dbReference>
<organism evidence="1 2">
    <name type="scientific">Ferrimonas marina</name>
    <dbReference type="NCBI Taxonomy" id="299255"/>
    <lineage>
        <taxon>Bacteria</taxon>
        <taxon>Pseudomonadati</taxon>
        <taxon>Pseudomonadota</taxon>
        <taxon>Gammaproteobacteria</taxon>
        <taxon>Alteromonadales</taxon>
        <taxon>Ferrimonadaceae</taxon>
        <taxon>Ferrimonas</taxon>
    </lineage>
</organism>
<evidence type="ECO:0000313" key="1">
    <source>
        <dbReference type="EMBL" id="SHH46923.1"/>
    </source>
</evidence>
<sequence>MAAEIDTKDFHKQIVSLCSARLLRGLPFDDLGLMAMDLGYFEARFSRGDAEEIASERQFFGLHVFALSPQAVTTAIVGDVDHLRKHGLVLRPTKDADKKDEYLYVRTDNQRTVWFSILRLIRDDKGEASEFKSQAEIEQPNIDRMRELSLLMTEPNNESEMLASEFVSPPIRPYSDLKTISGIDEVECH</sequence>
<dbReference type="AlphaFoldDB" id="A0A1M5T977"/>
<dbReference type="Proteomes" id="UP000184268">
    <property type="component" value="Unassembled WGS sequence"/>
</dbReference>
<gene>
    <name evidence="1" type="ORF">SAMN02745129_2037</name>
</gene>
<evidence type="ECO:0000313" key="2">
    <source>
        <dbReference type="Proteomes" id="UP000184268"/>
    </source>
</evidence>
<keyword evidence="2" id="KW-1185">Reference proteome</keyword>
<dbReference type="RefSeq" id="WP_067663519.1">
    <property type="nucleotide sequence ID" value="NZ_FQXG01000003.1"/>
</dbReference>
<dbReference type="STRING" id="299255.SAMN02745129_2037"/>
<accession>A0A1M5T977</accession>
<reference evidence="1 2" key="1">
    <citation type="submission" date="2016-11" db="EMBL/GenBank/DDBJ databases">
        <authorList>
            <person name="Jaros S."/>
            <person name="Januszkiewicz K."/>
            <person name="Wedrychowicz H."/>
        </authorList>
    </citation>
    <scope>NUCLEOTIDE SEQUENCE [LARGE SCALE GENOMIC DNA]</scope>
    <source>
        <strain evidence="1 2">DSM 16917</strain>
    </source>
</reference>